<sequence>MNYLTVLGLSAATLTTISFLPQMVKTWQTKSAKDVSYIMLITFILGVSLWLLYGILRQDIAIVLANAITLVFNLTILWLKIKYGKTRPRKYL</sequence>
<organism evidence="2 4">
    <name type="scientific">Mastigocoleus testarum BC008</name>
    <dbReference type="NCBI Taxonomy" id="371196"/>
    <lineage>
        <taxon>Bacteria</taxon>
        <taxon>Bacillati</taxon>
        <taxon>Cyanobacteriota</taxon>
        <taxon>Cyanophyceae</taxon>
        <taxon>Nostocales</taxon>
        <taxon>Hapalosiphonaceae</taxon>
        <taxon>Mastigocoleus</taxon>
    </lineage>
</organism>
<keyword evidence="4" id="KW-1185">Reference proteome</keyword>
<gene>
    <name evidence="2" type="ORF">BC008_31020</name>
    <name evidence="3" type="ORF">BC008_35830</name>
</gene>
<dbReference type="RefSeq" id="WP_027843243.1">
    <property type="nucleotide sequence ID" value="NZ_LMTZ01000013.1"/>
</dbReference>
<dbReference type="EMBL" id="LMTZ01000086">
    <property type="protein sequence ID" value="KST67629.1"/>
    <property type="molecule type" value="Genomic_DNA"/>
</dbReference>
<dbReference type="OrthoDB" id="9814012at2"/>
<keyword evidence="1" id="KW-0472">Membrane</keyword>
<dbReference type="EMBL" id="LMTZ01000013">
    <property type="protein sequence ID" value="KST69735.1"/>
    <property type="molecule type" value="Genomic_DNA"/>
</dbReference>
<dbReference type="Gene3D" id="1.20.1280.290">
    <property type="match status" value="1"/>
</dbReference>
<evidence type="ECO:0000256" key="1">
    <source>
        <dbReference type="SAM" id="Phobius"/>
    </source>
</evidence>
<comment type="caution">
    <text evidence="2">The sequence shown here is derived from an EMBL/GenBank/DDBJ whole genome shotgun (WGS) entry which is preliminary data.</text>
</comment>
<dbReference type="NCBIfam" id="NF037968">
    <property type="entry name" value="SemiSWEET_2"/>
    <property type="match status" value="1"/>
</dbReference>
<protein>
    <recommendedName>
        <fullName evidence="5">Lipid A biosynthesis N-terminal domain-containing protein</fullName>
    </recommendedName>
</protein>
<keyword evidence="1" id="KW-0812">Transmembrane</keyword>
<dbReference type="InterPro" id="IPR004316">
    <property type="entry name" value="SWEET_rpt"/>
</dbReference>
<accession>A0A0V7ZSK7</accession>
<evidence type="ECO:0000313" key="2">
    <source>
        <dbReference type="EMBL" id="KST67629.1"/>
    </source>
</evidence>
<reference evidence="2 4" key="1">
    <citation type="journal article" date="2015" name="Genome Announc.">
        <title>Draft Genome of the Euendolithic (true boring) Cyanobacterium Mastigocoleus testarum strain BC008.</title>
        <authorList>
            <person name="Guida B.S."/>
            <person name="Garcia-Pichel F."/>
        </authorList>
    </citation>
    <scope>NUCLEOTIDE SEQUENCE [LARGE SCALE GENOMIC DNA]</scope>
    <source>
        <strain evidence="2 4">BC008</strain>
    </source>
</reference>
<feature type="transmembrane region" description="Helical" evidence="1">
    <location>
        <begin position="6"/>
        <end position="24"/>
    </location>
</feature>
<name>A0A0V7ZSK7_9CYAN</name>
<keyword evidence="1" id="KW-1133">Transmembrane helix</keyword>
<dbReference type="AlphaFoldDB" id="A0A0V7ZSK7"/>
<evidence type="ECO:0000313" key="4">
    <source>
        <dbReference type="Proteomes" id="UP000053372"/>
    </source>
</evidence>
<proteinExistence type="predicted"/>
<dbReference type="Pfam" id="PF03083">
    <property type="entry name" value="MtN3_slv"/>
    <property type="match status" value="1"/>
</dbReference>
<evidence type="ECO:0008006" key="5">
    <source>
        <dbReference type="Google" id="ProtNLM"/>
    </source>
</evidence>
<feature type="transmembrane region" description="Helical" evidence="1">
    <location>
        <begin position="36"/>
        <end position="56"/>
    </location>
</feature>
<feature type="transmembrane region" description="Helical" evidence="1">
    <location>
        <begin position="62"/>
        <end position="81"/>
    </location>
</feature>
<dbReference type="GO" id="GO:0016020">
    <property type="term" value="C:membrane"/>
    <property type="evidence" value="ECO:0007669"/>
    <property type="project" value="InterPro"/>
</dbReference>
<evidence type="ECO:0000313" key="3">
    <source>
        <dbReference type="EMBL" id="KST69735.1"/>
    </source>
</evidence>
<dbReference type="InterPro" id="IPR047662">
    <property type="entry name" value="SemiSWEET"/>
</dbReference>
<dbReference type="GO" id="GO:0051119">
    <property type="term" value="F:sugar transmembrane transporter activity"/>
    <property type="evidence" value="ECO:0007669"/>
    <property type="project" value="InterPro"/>
</dbReference>
<dbReference type="Proteomes" id="UP000053372">
    <property type="component" value="Unassembled WGS sequence"/>
</dbReference>